<organism evidence="2 3">
    <name type="scientific">Albula glossodonta</name>
    <name type="common">roundjaw bonefish</name>
    <dbReference type="NCBI Taxonomy" id="121402"/>
    <lineage>
        <taxon>Eukaryota</taxon>
        <taxon>Metazoa</taxon>
        <taxon>Chordata</taxon>
        <taxon>Craniata</taxon>
        <taxon>Vertebrata</taxon>
        <taxon>Euteleostomi</taxon>
        <taxon>Actinopterygii</taxon>
        <taxon>Neopterygii</taxon>
        <taxon>Teleostei</taxon>
        <taxon>Albuliformes</taxon>
        <taxon>Albulidae</taxon>
        <taxon>Albula</taxon>
    </lineage>
</organism>
<feature type="compositionally biased region" description="Basic and acidic residues" evidence="1">
    <location>
        <begin position="45"/>
        <end position="57"/>
    </location>
</feature>
<accession>A0A8T2PS15</accession>
<reference evidence="2" key="1">
    <citation type="thesis" date="2021" institute="BYU ScholarsArchive" country="Provo, UT, USA">
        <title>Applications of and Algorithms for Genome Assembly and Genomic Analyses with an Emphasis on Marine Teleosts.</title>
        <authorList>
            <person name="Pickett B.D."/>
        </authorList>
    </citation>
    <scope>NUCLEOTIDE SEQUENCE</scope>
    <source>
        <strain evidence="2">HI-2016</strain>
    </source>
</reference>
<sequence length="71" mass="7687">MDKELQGTENYVDSSQYSHMTNRDLGSHDNISPPYVNSRLAGSSEQREGEAGDECAHARPPAPQSPSIQAA</sequence>
<protein>
    <submittedName>
        <fullName evidence="2">Uncharacterized protein</fullName>
    </submittedName>
</protein>
<evidence type="ECO:0000313" key="2">
    <source>
        <dbReference type="EMBL" id="KAG9354091.1"/>
    </source>
</evidence>
<proteinExistence type="predicted"/>
<keyword evidence="3" id="KW-1185">Reference proteome</keyword>
<evidence type="ECO:0000313" key="3">
    <source>
        <dbReference type="Proteomes" id="UP000824540"/>
    </source>
</evidence>
<feature type="compositionally biased region" description="Polar residues" evidence="1">
    <location>
        <begin position="7"/>
        <end position="20"/>
    </location>
</feature>
<evidence type="ECO:0000256" key="1">
    <source>
        <dbReference type="SAM" id="MobiDB-lite"/>
    </source>
</evidence>
<gene>
    <name evidence="2" type="ORF">JZ751_012215</name>
</gene>
<feature type="region of interest" description="Disordered" evidence="1">
    <location>
        <begin position="1"/>
        <end position="71"/>
    </location>
</feature>
<name>A0A8T2PS15_9TELE</name>
<dbReference type="EMBL" id="JAFBMS010000003">
    <property type="protein sequence ID" value="KAG9354091.1"/>
    <property type="molecule type" value="Genomic_DNA"/>
</dbReference>
<dbReference type="OrthoDB" id="10034090at2759"/>
<dbReference type="AlphaFoldDB" id="A0A8T2PS15"/>
<comment type="caution">
    <text evidence="2">The sequence shown here is derived from an EMBL/GenBank/DDBJ whole genome shotgun (WGS) entry which is preliminary data.</text>
</comment>
<dbReference type="Proteomes" id="UP000824540">
    <property type="component" value="Unassembled WGS sequence"/>
</dbReference>